<comment type="caution">
    <text evidence="7">The sequence shown here is derived from an EMBL/GenBank/DDBJ whole genome shotgun (WGS) entry which is preliminary data.</text>
</comment>
<evidence type="ECO:0000256" key="1">
    <source>
        <dbReference type="ARBA" id="ARBA00010641"/>
    </source>
</evidence>
<dbReference type="Gene3D" id="1.10.10.10">
    <property type="entry name" value="Winged helix-like DNA-binding domain superfamily/Winged helix DNA-binding domain"/>
    <property type="match status" value="1"/>
</dbReference>
<dbReference type="GO" id="GO:0016987">
    <property type="term" value="F:sigma factor activity"/>
    <property type="evidence" value="ECO:0007669"/>
    <property type="project" value="UniProtKB-KW"/>
</dbReference>
<evidence type="ECO:0000259" key="5">
    <source>
        <dbReference type="Pfam" id="PF04542"/>
    </source>
</evidence>
<dbReference type="InterPro" id="IPR039425">
    <property type="entry name" value="RNA_pol_sigma-70-like"/>
</dbReference>
<feature type="domain" description="RNA polymerase sigma-70 region 2" evidence="5">
    <location>
        <begin position="21"/>
        <end position="85"/>
    </location>
</feature>
<dbReference type="AlphaFoldDB" id="A0A1R0XTX1"/>
<keyword evidence="3" id="KW-0731">Sigma factor</keyword>
<evidence type="ECO:0000256" key="4">
    <source>
        <dbReference type="ARBA" id="ARBA00023163"/>
    </source>
</evidence>
<dbReference type="InterPro" id="IPR036388">
    <property type="entry name" value="WH-like_DNA-bd_sf"/>
</dbReference>
<dbReference type="InterPro" id="IPR014284">
    <property type="entry name" value="RNA_pol_sigma-70_dom"/>
</dbReference>
<dbReference type="NCBIfam" id="TIGR02937">
    <property type="entry name" value="sigma70-ECF"/>
    <property type="match status" value="1"/>
</dbReference>
<keyword evidence="4" id="KW-0804">Transcription</keyword>
<evidence type="ECO:0000313" key="8">
    <source>
        <dbReference type="Proteomes" id="UP000187439"/>
    </source>
</evidence>
<evidence type="ECO:0000313" key="7">
    <source>
        <dbReference type="EMBL" id="OMD38449.1"/>
    </source>
</evidence>
<keyword evidence="2" id="KW-0805">Transcription regulation</keyword>
<protein>
    <submittedName>
        <fullName evidence="7">RNA polymerase</fullName>
    </submittedName>
</protein>
<dbReference type="SUPFAM" id="SSF88946">
    <property type="entry name" value="Sigma2 domain of RNA polymerase sigma factors"/>
    <property type="match status" value="1"/>
</dbReference>
<dbReference type="GO" id="GO:0003677">
    <property type="term" value="F:DNA binding"/>
    <property type="evidence" value="ECO:0007669"/>
    <property type="project" value="InterPro"/>
</dbReference>
<dbReference type="PANTHER" id="PTHR43133">
    <property type="entry name" value="RNA POLYMERASE ECF-TYPE SIGMA FACTO"/>
    <property type="match status" value="1"/>
</dbReference>
<name>A0A1R0XTX1_9BACL</name>
<proteinExistence type="inferred from homology"/>
<dbReference type="InterPro" id="IPR013249">
    <property type="entry name" value="RNA_pol_sigma70_r4_t2"/>
</dbReference>
<dbReference type="InterPro" id="IPR013325">
    <property type="entry name" value="RNA_pol_sigma_r2"/>
</dbReference>
<feature type="domain" description="RNA polymerase sigma factor 70 region 4 type 2" evidence="6">
    <location>
        <begin position="110"/>
        <end position="161"/>
    </location>
</feature>
<dbReference type="Pfam" id="PF04542">
    <property type="entry name" value="Sigma70_r2"/>
    <property type="match status" value="1"/>
</dbReference>
<dbReference type="Proteomes" id="UP000187439">
    <property type="component" value="Unassembled WGS sequence"/>
</dbReference>
<dbReference type="PANTHER" id="PTHR43133:SF51">
    <property type="entry name" value="RNA POLYMERASE SIGMA FACTOR"/>
    <property type="match status" value="1"/>
</dbReference>
<reference evidence="7 8" key="1">
    <citation type="submission" date="2016-10" db="EMBL/GenBank/DDBJ databases">
        <title>Paenibacillus species isolates.</title>
        <authorList>
            <person name="Beno S.M."/>
        </authorList>
    </citation>
    <scope>NUCLEOTIDE SEQUENCE [LARGE SCALE GENOMIC DNA]</scope>
    <source>
        <strain evidence="7 8">FSL H7-0710</strain>
    </source>
</reference>
<comment type="similarity">
    <text evidence="1">Belongs to the sigma-70 factor family. ECF subfamily.</text>
</comment>
<evidence type="ECO:0000259" key="6">
    <source>
        <dbReference type="Pfam" id="PF08281"/>
    </source>
</evidence>
<dbReference type="InterPro" id="IPR013324">
    <property type="entry name" value="RNA_pol_sigma_r3/r4-like"/>
</dbReference>
<dbReference type="EMBL" id="MPTC01000018">
    <property type="protein sequence ID" value="OMD38449.1"/>
    <property type="molecule type" value="Genomic_DNA"/>
</dbReference>
<evidence type="ECO:0000256" key="2">
    <source>
        <dbReference type="ARBA" id="ARBA00023015"/>
    </source>
</evidence>
<gene>
    <name evidence="7" type="ORF">BSK52_18975</name>
</gene>
<organism evidence="7 8">
    <name type="scientific">Paenibacillus odorifer</name>
    <dbReference type="NCBI Taxonomy" id="189426"/>
    <lineage>
        <taxon>Bacteria</taxon>
        <taxon>Bacillati</taxon>
        <taxon>Bacillota</taxon>
        <taxon>Bacilli</taxon>
        <taxon>Bacillales</taxon>
        <taxon>Paenibacillaceae</taxon>
        <taxon>Paenibacillus</taxon>
    </lineage>
</organism>
<accession>A0A1R0XTX1</accession>
<dbReference type="Gene3D" id="1.10.1740.10">
    <property type="match status" value="1"/>
</dbReference>
<dbReference type="CDD" id="cd06171">
    <property type="entry name" value="Sigma70_r4"/>
    <property type="match status" value="1"/>
</dbReference>
<dbReference type="Pfam" id="PF08281">
    <property type="entry name" value="Sigma70_r4_2"/>
    <property type="match status" value="1"/>
</dbReference>
<dbReference type="GO" id="GO:0006352">
    <property type="term" value="P:DNA-templated transcription initiation"/>
    <property type="evidence" value="ECO:0007669"/>
    <property type="project" value="InterPro"/>
</dbReference>
<sequence>MITAVQKARKGDKEAFIQLCRQIEPEMYGMARSILGRDQDCADAMQEATLKAYRSIQGLRQPEFFKTWMIRILINECHKLQRKQTNFVEVGDTITALECHSSGAEYEKIELREAVERLDTPLQTVISLHYFQDMPIRQIADLLNISETAVKSRLYRARKSLLNGF</sequence>
<evidence type="ECO:0000256" key="3">
    <source>
        <dbReference type="ARBA" id="ARBA00023082"/>
    </source>
</evidence>
<dbReference type="InterPro" id="IPR007627">
    <property type="entry name" value="RNA_pol_sigma70_r2"/>
</dbReference>
<dbReference type="SUPFAM" id="SSF88659">
    <property type="entry name" value="Sigma3 and sigma4 domains of RNA polymerase sigma factors"/>
    <property type="match status" value="1"/>
</dbReference>